<feature type="coiled-coil region" evidence="1">
    <location>
        <begin position="569"/>
        <end position="610"/>
    </location>
</feature>
<dbReference type="AlphaFoldDB" id="A0A428QR21"/>
<accession>A0A428QR21</accession>
<dbReference type="InterPro" id="IPR053006">
    <property type="entry name" value="Meiosis_regulatory"/>
</dbReference>
<dbReference type="InterPro" id="IPR018306">
    <property type="entry name" value="Phage_T5_Orf172_DNA-bd"/>
</dbReference>
<dbReference type="EMBL" id="NKCI01000019">
    <property type="protein sequence ID" value="RSL67745.1"/>
    <property type="molecule type" value="Genomic_DNA"/>
</dbReference>
<evidence type="ECO:0000313" key="4">
    <source>
        <dbReference type="EMBL" id="RSL67745.1"/>
    </source>
</evidence>
<feature type="region of interest" description="Disordered" evidence="2">
    <location>
        <begin position="125"/>
        <end position="229"/>
    </location>
</feature>
<evidence type="ECO:0000256" key="1">
    <source>
        <dbReference type="SAM" id="Coils"/>
    </source>
</evidence>
<gene>
    <name evidence="4" type="ORF">CEP54_003084</name>
</gene>
<sequence>MPKKRSSTTKLDSLYKALEIPQKGKIPCFESMLSPTACNTDRKRQRKNIESTLHNIIDNVENGYATDSNEVQDLLVGLARLLICSKKHDKHPVPLESGVYGKYEYVALVLGERLGRWDKYMDGETLESTRSSTPTKPRHRKQAESSDDDDEYVEDESADYDDDGEDNEENEAVTEVSAEESTMSCRQRPKPKREGRMINQPAIVTPTKQRGRPSRNSRPSTPRTKQGVGAFDSLSVLDDALPLSPESVISPGVSEVFSPISTASTPMSIPDSEIRPRRSCYLRGEDESPTRRQRPSTGDDYIGYVTRRMRDSLKKVGQLEKGLRLDEQDSESEKPTDEEEVEEQPTSKNKKASLRLMKVGNMRFGPASENKRNAVQLVLKRLRQAPMGQSLLPGWVYCFAEKTAPGYLKIGSKISKGNNDDTALSCENQQNEAEVRKRLQEWERGCRHDMDYKFIVYMPCAVRTMERLVHLTLYRRNRKAYCPNPTCKTKTGHREWFEISEDEARGAVQVWEQFSKLMPYNTKGQLEKFWFDYATDKYNSFSGCPPEEWLYECWANLTSPAAVIRREQINELQKRETELTERRRQTEERKKELEYEIRSLKQEEKEIQRQLAKLQS</sequence>
<dbReference type="PANTHER" id="PTHR28094:SF1">
    <property type="entry name" value="MEIOTICALLY UP-REGULATED GENE 113 PROTEIN"/>
    <property type="match status" value="1"/>
</dbReference>
<reference evidence="4 5" key="1">
    <citation type="submission" date="2017-06" db="EMBL/GenBank/DDBJ databases">
        <title>Comparative genomic analysis of Ambrosia Fusariam Clade fungi.</title>
        <authorList>
            <person name="Stajich J.E."/>
            <person name="Carrillo J."/>
            <person name="Kijimoto T."/>
            <person name="Eskalen A."/>
            <person name="O'Donnell K."/>
            <person name="Kasson M."/>
        </authorList>
    </citation>
    <scope>NUCLEOTIDE SEQUENCE [LARGE SCALE GENOMIC DNA]</scope>
    <source>
        <strain evidence="4 5">NRRL62584</strain>
    </source>
</reference>
<dbReference type="OrthoDB" id="3511049at2759"/>
<proteinExistence type="predicted"/>
<name>A0A428QR21_9HYPO</name>
<dbReference type="Proteomes" id="UP000288168">
    <property type="component" value="Unassembled WGS sequence"/>
</dbReference>
<evidence type="ECO:0000313" key="5">
    <source>
        <dbReference type="Proteomes" id="UP000288168"/>
    </source>
</evidence>
<feature type="region of interest" description="Disordered" evidence="2">
    <location>
        <begin position="258"/>
        <end position="304"/>
    </location>
</feature>
<evidence type="ECO:0000256" key="2">
    <source>
        <dbReference type="SAM" id="MobiDB-lite"/>
    </source>
</evidence>
<keyword evidence="1" id="KW-0175">Coiled coil</keyword>
<feature type="compositionally biased region" description="Basic and acidic residues" evidence="2">
    <location>
        <begin position="316"/>
        <end position="335"/>
    </location>
</feature>
<keyword evidence="5" id="KW-1185">Reference proteome</keyword>
<evidence type="ECO:0000259" key="3">
    <source>
        <dbReference type="Pfam" id="PF10544"/>
    </source>
</evidence>
<dbReference type="PANTHER" id="PTHR28094">
    <property type="entry name" value="MEIOTICALLY UP-REGULATED GENE 113 PROTEIN"/>
    <property type="match status" value="1"/>
</dbReference>
<dbReference type="STRING" id="1325734.A0A428QR21"/>
<feature type="region of interest" description="Disordered" evidence="2">
    <location>
        <begin position="316"/>
        <end position="353"/>
    </location>
</feature>
<feature type="compositionally biased region" description="Polar residues" evidence="2">
    <location>
        <begin position="126"/>
        <end position="135"/>
    </location>
</feature>
<protein>
    <recommendedName>
        <fullName evidence="3">Bacteriophage T5 Orf172 DNA-binding domain-containing protein</fullName>
    </recommendedName>
</protein>
<organism evidence="4 5">
    <name type="scientific">Fusarium duplospermum</name>
    <dbReference type="NCBI Taxonomy" id="1325734"/>
    <lineage>
        <taxon>Eukaryota</taxon>
        <taxon>Fungi</taxon>
        <taxon>Dikarya</taxon>
        <taxon>Ascomycota</taxon>
        <taxon>Pezizomycotina</taxon>
        <taxon>Sordariomycetes</taxon>
        <taxon>Hypocreomycetidae</taxon>
        <taxon>Hypocreales</taxon>
        <taxon>Nectriaceae</taxon>
        <taxon>Fusarium</taxon>
        <taxon>Fusarium solani species complex</taxon>
    </lineage>
</organism>
<feature type="compositionally biased region" description="Acidic residues" evidence="2">
    <location>
        <begin position="145"/>
        <end position="172"/>
    </location>
</feature>
<feature type="domain" description="Bacteriophage T5 Orf172 DNA-binding" evidence="3">
    <location>
        <begin position="435"/>
        <end position="511"/>
    </location>
</feature>
<comment type="caution">
    <text evidence="4">The sequence shown here is derived from an EMBL/GenBank/DDBJ whole genome shotgun (WGS) entry which is preliminary data.</text>
</comment>
<dbReference type="Pfam" id="PF10544">
    <property type="entry name" value="T5orf172"/>
    <property type="match status" value="1"/>
</dbReference>